<sequence>MTITVKDVAKKAGVATSTVSRVINDHSSISDATKKKVYKVMEEMGYVPNIAARNLGKRSSGAVGVILPPLDSRERMGNPFYLEIIESINDEARKHSMTTAIATAQSFETLLENVQLMHRQKQVDGFILLYSDKDDPVINYLFENQVPFSLIGQPYTNEDKVIYVDNDNQLLGKHATDYLIENGHKNILFITNTTHENVYYERYFGYQKAMMLANLTVLPSVDMEKPEDYVAFEQLLKETKATAAVVIDDIFAMRMIQLAQMYGYRVPDDFSVISFNNSIYATLVHPYLTSIDIDIAELGKMGMQKLIESLQEKEATGVRMVIPHQLIKRETVLSLKNNTTD</sequence>
<protein>
    <submittedName>
        <fullName evidence="7">LacI family sugar-binding transcriptional regulator</fullName>
    </submittedName>
    <submittedName>
        <fullName evidence="6">LacI family transcriptional regulator</fullName>
    </submittedName>
</protein>
<dbReference type="InterPro" id="IPR046335">
    <property type="entry name" value="LacI/GalR-like_sensor"/>
</dbReference>
<dbReference type="SMART" id="SM00354">
    <property type="entry name" value="HTH_LACI"/>
    <property type="match status" value="1"/>
</dbReference>
<keyword evidence="3" id="KW-0804">Transcription</keyword>
<dbReference type="GO" id="GO:0000976">
    <property type="term" value="F:transcription cis-regulatory region binding"/>
    <property type="evidence" value="ECO:0007669"/>
    <property type="project" value="TreeGrafter"/>
</dbReference>
<evidence type="ECO:0000256" key="2">
    <source>
        <dbReference type="ARBA" id="ARBA00023125"/>
    </source>
</evidence>
<dbReference type="PRINTS" id="PR00036">
    <property type="entry name" value="HTHLACI"/>
</dbReference>
<dbReference type="Proteomes" id="UP000065511">
    <property type="component" value="Chromosome"/>
</dbReference>
<dbReference type="SUPFAM" id="SSF53822">
    <property type="entry name" value="Periplasmic binding protein-like I"/>
    <property type="match status" value="1"/>
</dbReference>
<dbReference type="PROSITE" id="PS50943">
    <property type="entry name" value="HTH_CROC1"/>
    <property type="match status" value="1"/>
</dbReference>
<dbReference type="EMBL" id="CP013614">
    <property type="protein sequence ID" value="ALS02628.1"/>
    <property type="molecule type" value="Genomic_DNA"/>
</dbReference>
<evidence type="ECO:0000259" key="4">
    <source>
        <dbReference type="PROSITE" id="PS50932"/>
    </source>
</evidence>
<dbReference type="RefSeq" id="WP_071876057.1">
    <property type="nucleotide sequence ID" value="NZ_JXLC01000001.1"/>
</dbReference>
<evidence type="ECO:0000259" key="5">
    <source>
        <dbReference type="PROSITE" id="PS50943"/>
    </source>
</evidence>
<evidence type="ECO:0000256" key="3">
    <source>
        <dbReference type="ARBA" id="ARBA00023163"/>
    </source>
</evidence>
<accession>A0A0S3KEI1</accession>
<feature type="domain" description="HTH lacI-type" evidence="4">
    <location>
        <begin position="3"/>
        <end position="57"/>
    </location>
</feature>
<dbReference type="Gene3D" id="1.10.260.40">
    <property type="entry name" value="lambda repressor-like DNA-binding domains"/>
    <property type="match status" value="1"/>
</dbReference>
<dbReference type="PROSITE" id="PS50932">
    <property type="entry name" value="HTH_LACI_2"/>
    <property type="match status" value="1"/>
</dbReference>
<dbReference type="OrthoDB" id="9788209at2"/>
<dbReference type="InterPro" id="IPR010982">
    <property type="entry name" value="Lambda_DNA-bd_dom_sf"/>
</dbReference>
<evidence type="ECO:0000313" key="7">
    <source>
        <dbReference type="EMBL" id="OJG93445.1"/>
    </source>
</evidence>
<dbReference type="InterPro" id="IPR028082">
    <property type="entry name" value="Peripla_BP_I"/>
</dbReference>
<reference evidence="6 8" key="2">
    <citation type="submission" date="2015-12" db="EMBL/GenBank/DDBJ databases">
        <authorList>
            <person name="Lauer A."/>
            <person name="Humrighouse B."/>
            <person name="Loparev V."/>
            <person name="Shewmaker P.L."/>
            <person name="Whitney A.M."/>
            <person name="McLaughlin R.W."/>
        </authorList>
    </citation>
    <scope>NUCLEOTIDE SEQUENCE [LARGE SCALE GENOMIC DNA]</scope>
    <source>
        <strain evidence="6 8">LMG 23085</strain>
    </source>
</reference>
<dbReference type="CDD" id="cd06294">
    <property type="entry name" value="PBP1_MalR-like"/>
    <property type="match status" value="1"/>
</dbReference>
<dbReference type="InterPro" id="IPR000843">
    <property type="entry name" value="HTH_LacI"/>
</dbReference>
<evidence type="ECO:0000313" key="9">
    <source>
        <dbReference type="Proteomes" id="UP000183039"/>
    </source>
</evidence>
<dbReference type="PANTHER" id="PTHR30146">
    <property type="entry name" value="LACI-RELATED TRANSCRIPTIONAL REPRESSOR"/>
    <property type="match status" value="1"/>
</dbReference>
<name>A0A0S3KEI1_9ENTE</name>
<reference evidence="7 9" key="1">
    <citation type="submission" date="2014-12" db="EMBL/GenBank/DDBJ databases">
        <title>Draft genome sequences of 29 type strains of Enterococci.</title>
        <authorList>
            <person name="Zhong Z."/>
            <person name="Sun Z."/>
            <person name="Liu W."/>
            <person name="Zhang W."/>
            <person name="Zhang H."/>
        </authorList>
    </citation>
    <scope>NUCLEOTIDE SEQUENCE [LARGE SCALE GENOMIC DNA]</scope>
    <source>
        <strain evidence="7 9">DSM 22801</strain>
    </source>
</reference>
<dbReference type="Gene3D" id="3.40.50.2300">
    <property type="match status" value="2"/>
</dbReference>
<dbReference type="PANTHER" id="PTHR30146:SF109">
    <property type="entry name" value="HTH-TYPE TRANSCRIPTIONAL REGULATOR GALS"/>
    <property type="match status" value="1"/>
</dbReference>
<dbReference type="EMBL" id="JXLC01000001">
    <property type="protein sequence ID" value="OJG93445.1"/>
    <property type="molecule type" value="Genomic_DNA"/>
</dbReference>
<feature type="domain" description="HTH cro/C1-type" evidence="5">
    <location>
        <begin position="3"/>
        <end position="47"/>
    </location>
</feature>
<evidence type="ECO:0000313" key="6">
    <source>
        <dbReference type="EMBL" id="ALS02628.1"/>
    </source>
</evidence>
<dbReference type="Pfam" id="PF00356">
    <property type="entry name" value="LacI"/>
    <property type="match status" value="1"/>
</dbReference>
<dbReference type="Proteomes" id="UP000183039">
    <property type="component" value="Unassembled WGS sequence"/>
</dbReference>
<dbReference type="CDD" id="cd01392">
    <property type="entry name" value="HTH_LacI"/>
    <property type="match status" value="1"/>
</dbReference>
<gene>
    <name evidence="6" type="ORF">ATZ33_14960</name>
    <name evidence="7" type="ORF">RV15_GL000047</name>
</gene>
<organism evidence="7 9">
    <name type="scientific">Enterococcus silesiacus</name>
    <dbReference type="NCBI Taxonomy" id="332949"/>
    <lineage>
        <taxon>Bacteria</taxon>
        <taxon>Bacillati</taxon>
        <taxon>Bacillota</taxon>
        <taxon>Bacilli</taxon>
        <taxon>Lactobacillales</taxon>
        <taxon>Enterococcaceae</taxon>
        <taxon>Enterococcus</taxon>
    </lineage>
</organism>
<dbReference type="SUPFAM" id="SSF47413">
    <property type="entry name" value="lambda repressor-like DNA-binding domains"/>
    <property type="match status" value="1"/>
</dbReference>
<dbReference type="AlphaFoldDB" id="A0A0S3KEI1"/>
<dbReference type="KEGG" id="ess:ATZ33_14960"/>
<keyword evidence="8" id="KW-1185">Reference proteome</keyword>
<keyword evidence="2" id="KW-0238">DNA-binding</keyword>
<dbReference type="InterPro" id="IPR001387">
    <property type="entry name" value="Cro/C1-type_HTH"/>
</dbReference>
<proteinExistence type="predicted"/>
<evidence type="ECO:0000313" key="8">
    <source>
        <dbReference type="Proteomes" id="UP000065511"/>
    </source>
</evidence>
<keyword evidence="1" id="KW-0805">Transcription regulation</keyword>
<dbReference type="Pfam" id="PF13377">
    <property type="entry name" value="Peripla_BP_3"/>
    <property type="match status" value="1"/>
</dbReference>
<dbReference type="GO" id="GO:0003700">
    <property type="term" value="F:DNA-binding transcription factor activity"/>
    <property type="evidence" value="ECO:0007669"/>
    <property type="project" value="TreeGrafter"/>
</dbReference>
<evidence type="ECO:0000256" key="1">
    <source>
        <dbReference type="ARBA" id="ARBA00023015"/>
    </source>
</evidence>